<gene>
    <name evidence="2" type="ORF">DFH08DRAFT_809157</name>
</gene>
<feature type="compositionally biased region" description="Low complexity" evidence="1">
    <location>
        <begin position="71"/>
        <end position="94"/>
    </location>
</feature>
<dbReference type="EMBL" id="JARIHO010000019">
    <property type="protein sequence ID" value="KAJ7347395.1"/>
    <property type="molecule type" value="Genomic_DNA"/>
</dbReference>
<dbReference type="Proteomes" id="UP001218218">
    <property type="component" value="Unassembled WGS sequence"/>
</dbReference>
<accession>A0AAD7ESS5</accession>
<feature type="region of interest" description="Disordered" evidence="1">
    <location>
        <begin position="1"/>
        <end position="25"/>
    </location>
</feature>
<proteinExistence type="predicted"/>
<name>A0AAD7ESS5_9AGAR</name>
<comment type="caution">
    <text evidence="2">The sequence shown here is derived from an EMBL/GenBank/DDBJ whole genome shotgun (WGS) entry which is preliminary data.</text>
</comment>
<feature type="compositionally biased region" description="Basic and acidic residues" evidence="1">
    <location>
        <begin position="1"/>
        <end position="13"/>
    </location>
</feature>
<feature type="region of interest" description="Disordered" evidence="1">
    <location>
        <begin position="71"/>
        <end position="191"/>
    </location>
</feature>
<organism evidence="2 3">
    <name type="scientific">Mycena albidolilacea</name>
    <dbReference type="NCBI Taxonomy" id="1033008"/>
    <lineage>
        <taxon>Eukaryota</taxon>
        <taxon>Fungi</taxon>
        <taxon>Dikarya</taxon>
        <taxon>Basidiomycota</taxon>
        <taxon>Agaricomycotina</taxon>
        <taxon>Agaricomycetes</taxon>
        <taxon>Agaricomycetidae</taxon>
        <taxon>Agaricales</taxon>
        <taxon>Marasmiineae</taxon>
        <taxon>Mycenaceae</taxon>
        <taxon>Mycena</taxon>
    </lineage>
</organism>
<evidence type="ECO:0000313" key="2">
    <source>
        <dbReference type="EMBL" id="KAJ7347395.1"/>
    </source>
</evidence>
<sequence>MSHPTEISDRNVDMRSSQQVWGAHRRLGPYVAVAPSRRNSRRAAAADLASLSSSSSAVSPLPSVPASVFASAPAAAPSSLTSSPASVPSVPARASECRTSLEPPPQGGAARASAGREREYHAARGGGRARVSVLGGCERAGSGRRRERGSEGREGEEGEGREGEGREGEEPGRRASGIRTGEAGHEGGQRGPLLKVELEALEASASLSTRTTSSTSAYDAYKSASWHHGRVTADGESLSGDTSVRRGALEKAATERAARWANVDLFLHPTTLAAVAGSHCELELTLLRRLSLGCFPGALPRISRETMSGCCWRKCKNGVSGCDAPTQRPSARRRRFEWTCGTRVGLSLMGRVAIELRSSNKRASGTR</sequence>
<evidence type="ECO:0000313" key="3">
    <source>
        <dbReference type="Proteomes" id="UP001218218"/>
    </source>
</evidence>
<protein>
    <submittedName>
        <fullName evidence="2">Uncharacterized protein</fullName>
    </submittedName>
</protein>
<feature type="compositionally biased region" description="Basic and acidic residues" evidence="1">
    <location>
        <begin position="148"/>
        <end position="173"/>
    </location>
</feature>
<reference evidence="2" key="1">
    <citation type="submission" date="2023-03" db="EMBL/GenBank/DDBJ databases">
        <title>Massive genome expansion in bonnet fungi (Mycena s.s.) driven by repeated elements and novel gene families across ecological guilds.</title>
        <authorList>
            <consortium name="Lawrence Berkeley National Laboratory"/>
            <person name="Harder C.B."/>
            <person name="Miyauchi S."/>
            <person name="Viragh M."/>
            <person name="Kuo A."/>
            <person name="Thoen E."/>
            <person name="Andreopoulos B."/>
            <person name="Lu D."/>
            <person name="Skrede I."/>
            <person name="Drula E."/>
            <person name="Henrissat B."/>
            <person name="Morin E."/>
            <person name="Kohler A."/>
            <person name="Barry K."/>
            <person name="LaButti K."/>
            <person name="Morin E."/>
            <person name="Salamov A."/>
            <person name="Lipzen A."/>
            <person name="Mereny Z."/>
            <person name="Hegedus B."/>
            <person name="Baldrian P."/>
            <person name="Stursova M."/>
            <person name="Weitz H."/>
            <person name="Taylor A."/>
            <person name="Grigoriev I.V."/>
            <person name="Nagy L.G."/>
            <person name="Martin F."/>
            <person name="Kauserud H."/>
        </authorList>
    </citation>
    <scope>NUCLEOTIDE SEQUENCE</scope>
    <source>
        <strain evidence="2">CBHHK002</strain>
    </source>
</reference>
<evidence type="ECO:0000256" key="1">
    <source>
        <dbReference type="SAM" id="MobiDB-lite"/>
    </source>
</evidence>
<keyword evidence="3" id="KW-1185">Reference proteome</keyword>
<dbReference type="AlphaFoldDB" id="A0AAD7ESS5"/>